<dbReference type="Pfam" id="PF13460">
    <property type="entry name" value="NAD_binding_10"/>
    <property type="match status" value="1"/>
</dbReference>
<feature type="domain" description="NAD(P)-binding" evidence="1">
    <location>
        <begin position="9"/>
        <end position="163"/>
    </location>
</feature>
<dbReference type="SUPFAM" id="SSF51735">
    <property type="entry name" value="NAD(P)-binding Rossmann-fold domains"/>
    <property type="match status" value="1"/>
</dbReference>
<gene>
    <name evidence="2" type="ORF">I5M19_11770</name>
</gene>
<proteinExistence type="predicted"/>
<protein>
    <submittedName>
        <fullName evidence="2">NAD(P)H-binding protein</fullName>
    </submittedName>
</protein>
<dbReference type="AlphaFoldDB" id="A0A934PVS5"/>
<sequence length="217" mass="24135">MAYKGIIVGASGLIGGNLLETLLTSREYVEILLLVRSELEIKHEKLTQLVVDFNDLFKHSKEIKGHALFCCLGTTRKKTPNLQEYKKIDYSYPLELAKLAVKNGVEQYHLVSAIGADASSGNFYTQIKGETENAIKTTGVKSLHIYQPSLLTGDRKEYRATEKIATAIMKFVNPLLLGGLKKYRSIPALTVANAMYKKSLDSTPGIFTYTSDKIKKI</sequence>
<dbReference type="PANTHER" id="PTHR14097">
    <property type="entry name" value="OXIDOREDUCTASE HTATIP2"/>
    <property type="match status" value="1"/>
</dbReference>
<keyword evidence="3" id="KW-1185">Reference proteome</keyword>
<evidence type="ECO:0000313" key="2">
    <source>
        <dbReference type="EMBL" id="MBK0379991.1"/>
    </source>
</evidence>
<accession>A0A934PVS5</accession>
<dbReference type="InterPro" id="IPR016040">
    <property type="entry name" value="NAD(P)-bd_dom"/>
</dbReference>
<dbReference type="Gene3D" id="3.40.50.720">
    <property type="entry name" value="NAD(P)-binding Rossmann-like Domain"/>
    <property type="match status" value="1"/>
</dbReference>
<evidence type="ECO:0000313" key="3">
    <source>
        <dbReference type="Proteomes" id="UP000613193"/>
    </source>
</evidence>
<reference evidence="2" key="1">
    <citation type="submission" date="2020-12" db="EMBL/GenBank/DDBJ databases">
        <title>Bacterial novel species Mucilaginibacter sp. SD-g isolated from soil.</title>
        <authorList>
            <person name="Jung H.-Y."/>
        </authorList>
    </citation>
    <scope>NUCLEOTIDE SEQUENCE</scope>
    <source>
        <strain evidence="2">SD-g</strain>
    </source>
</reference>
<organism evidence="2 3">
    <name type="scientific">Mucilaginibacter segetis</name>
    <dbReference type="NCBI Taxonomy" id="2793071"/>
    <lineage>
        <taxon>Bacteria</taxon>
        <taxon>Pseudomonadati</taxon>
        <taxon>Bacteroidota</taxon>
        <taxon>Sphingobacteriia</taxon>
        <taxon>Sphingobacteriales</taxon>
        <taxon>Sphingobacteriaceae</taxon>
        <taxon>Mucilaginibacter</taxon>
    </lineage>
</organism>
<name>A0A934PVS5_9SPHI</name>
<dbReference type="RefSeq" id="WP_200066526.1">
    <property type="nucleotide sequence ID" value="NZ_JAEHFW010000002.1"/>
</dbReference>
<dbReference type="InterPro" id="IPR036291">
    <property type="entry name" value="NAD(P)-bd_dom_sf"/>
</dbReference>
<dbReference type="Proteomes" id="UP000613193">
    <property type="component" value="Unassembled WGS sequence"/>
</dbReference>
<comment type="caution">
    <text evidence="2">The sequence shown here is derived from an EMBL/GenBank/DDBJ whole genome shotgun (WGS) entry which is preliminary data.</text>
</comment>
<dbReference type="PANTHER" id="PTHR14097:SF7">
    <property type="entry name" value="OXIDOREDUCTASE HTATIP2"/>
    <property type="match status" value="1"/>
</dbReference>
<evidence type="ECO:0000259" key="1">
    <source>
        <dbReference type="Pfam" id="PF13460"/>
    </source>
</evidence>
<dbReference type="EMBL" id="JAEHFW010000002">
    <property type="protein sequence ID" value="MBK0379991.1"/>
    <property type="molecule type" value="Genomic_DNA"/>
</dbReference>